<dbReference type="RefSeq" id="WP_091367853.1">
    <property type="nucleotide sequence ID" value="NZ_FMZF01000006.1"/>
</dbReference>
<dbReference type="Pfam" id="PF11716">
    <property type="entry name" value="MDMPI_N"/>
    <property type="match status" value="1"/>
</dbReference>
<feature type="compositionally biased region" description="Basic and acidic residues" evidence="1">
    <location>
        <begin position="78"/>
        <end position="92"/>
    </location>
</feature>
<evidence type="ECO:0000313" key="3">
    <source>
        <dbReference type="EMBL" id="SDD31067.1"/>
    </source>
</evidence>
<dbReference type="GO" id="GO:0046872">
    <property type="term" value="F:metal ion binding"/>
    <property type="evidence" value="ECO:0007669"/>
    <property type="project" value="InterPro"/>
</dbReference>
<dbReference type="Gene3D" id="3.30.1050.20">
    <property type="match status" value="1"/>
</dbReference>
<dbReference type="InterPro" id="IPR036527">
    <property type="entry name" value="SCP2_sterol-bd_dom_sf"/>
</dbReference>
<dbReference type="SUPFAM" id="SSF109854">
    <property type="entry name" value="DinB/YfiT-like putative metalloenzymes"/>
    <property type="match status" value="1"/>
</dbReference>
<feature type="region of interest" description="Disordered" evidence="1">
    <location>
        <begin position="70"/>
        <end position="92"/>
    </location>
</feature>
<organism evidence="3 4">
    <name type="scientific">Geodermatophilus telluris</name>
    <dbReference type="NCBI Taxonomy" id="1190417"/>
    <lineage>
        <taxon>Bacteria</taxon>
        <taxon>Bacillati</taxon>
        <taxon>Actinomycetota</taxon>
        <taxon>Actinomycetes</taxon>
        <taxon>Geodermatophilales</taxon>
        <taxon>Geodermatophilaceae</taxon>
        <taxon>Geodermatophilus</taxon>
    </lineage>
</organism>
<keyword evidence="3" id="KW-0413">Isomerase</keyword>
<protein>
    <submittedName>
        <fullName evidence="3">Maleylpyruvate isomerase</fullName>
    </submittedName>
</protein>
<evidence type="ECO:0000256" key="1">
    <source>
        <dbReference type="SAM" id="MobiDB-lite"/>
    </source>
</evidence>
<dbReference type="OrthoDB" id="5118203at2"/>
<dbReference type="InterPro" id="IPR017517">
    <property type="entry name" value="Maleyloyr_isom"/>
</dbReference>
<proteinExistence type="predicted"/>
<feature type="domain" description="Mycothiol-dependent maleylpyruvate isomerase metal-binding" evidence="2">
    <location>
        <begin position="18"/>
        <end position="150"/>
    </location>
</feature>
<dbReference type="GO" id="GO:0016853">
    <property type="term" value="F:isomerase activity"/>
    <property type="evidence" value="ECO:0007669"/>
    <property type="project" value="UniProtKB-KW"/>
</dbReference>
<dbReference type="AlphaFoldDB" id="A0A1G6TRP3"/>
<dbReference type="NCBIfam" id="TIGR03083">
    <property type="entry name" value="maleylpyruvate isomerase family mycothiol-dependent enzyme"/>
    <property type="match status" value="1"/>
</dbReference>
<keyword evidence="3" id="KW-0670">Pyruvate</keyword>
<dbReference type="InterPro" id="IPR024344">
    <property type="entry name" value="MDMPI_metal-binding"/>
</dbReference>
<dbReference type="InterPro" id="IPR034660">
    <property type="entry name" value="DinB/YfiT-like"/>
</dbReference>
<dbReference type="SUPFAM" id="SSF55718">
    <property type="entry name" value="SCP-like"/>
    <property type="match status" value="1"/>
</dbReference>
<keyword evidence="4" id="KW-1185">Reference proteome</keyword>
<gene>
    <name evidence="3" type="ORF">SAMN05660690_3971</name>
</gene>
<dbReference type="STRING" id="1190417.SAMN05660690_3971"/>
<dbReference type="Proteomes" id="UP000199416">
    <property type="component" value="Unassembled WGS sequence"/>
</dbReference>
<name>A0A1G6TRP3_9ACTN</name>
<dbReference type="Gene3D" id="1.20.120.450">
    <property type="entry name" value="dinb family like domain"/>
    <property type="match status" value="1"/>
</dbReference>
<dbReference type="EMBL" id="FMZF01000006">
    <property type="protein sequence ID" value="SDD31067.1"/>
    <property type="molecule type" value="Genomic_DNA"/>
</dbReference>
<evidence type="ECO:0000313" key="4">
    <source>
        <dbReference type="Proteomes" id="UP000199416"/>
    </source>
</evidence>
<accession>A0A1G6TRP3</accession>
<evidence type="ECO:0000259" key="2">
    <source>
        <dbReference type="Pfam" id="PF11716"/>
    </source>
</evidence>
<reference evidence="4" key="1">
    <citation type="submission" date="2016-10" db="EMBL/GenBank/DDBJ databases">
        <authorList>
            <person name="Varghese N."/>
            <person name="Submissions S."/>
        </authorList>
    </citation>
    <scope>NUCLEOTIDE SEQUENCE [LARGE SCALE GENOMIC DNA]</scope>
    <source>
        <strain evidence="4">DSM 45421</strain>
    </source>
</reference>
<sequence length="237" mass="25002">MTAGRDPAGARRWVAGGTDHLLGVLDRTGDDDLAGPTALPGWTGRHLVAHVAANAEALLNLARWAATGEETPMYASPEQRDRDIREGARRPPEELRRWVRDSAAGLAAALDALTAEQWARPVRTAQGRTVPATEIPWLRAREVWVHAADLDPATGFAALPPDLLRALVADAVARRSGGDQPALHLTTDDGDTWAVSGRGAPAEVRGSLAAVAAYLTGRPGAAVRSPSGAVPELPPWL</sequence>